<evidence type="ECO:0000313" key="1">
    <source>
        <dbReference type="EMBL" id="MBX50587.1"/>
    </source>
</evidence>
<reference evidence="1" key="1">
    <citation type="submission" date="2018-02" db="EMBL/GenBank/DDBJ databases">
        <title>Rhizophora mucronata_Transcriptome.</title>
        <authorList>
            <person name="Meera S.P."/>
            <person name="Sreeshan A."/>
            <person name="Augustine A."/>
        </authorList>
    </citation>
    <scope>NUCLEOTIDE SEQUENCE</scope>
    <source>
        <tissue evidence="1">Leaf</tissue>
    </source>
</reference>
<name>A0A2P2P7C3_RHIMU</name>
<organism evidence="1">
    <name type="scientific">Rhizophora mucronata</name>
    <name type="common">Asiatic mangrove</name>
    <dbReference type="NCBI Taxonomy" id="61149"/>
    <lineage>
        <taxon>Eukaryota</taxon>
        <taxon>Viridiplantae</taxon>
        <taxon>Streptophyta</taxon>
        <taxon>Embryophyta</taxon>
        <taxon>Tracheophyta</taxon>
        <taxon>Spermatophyta</taxon>
        <taxon>Magnoliopsida</taxon>
        <taxon>eudicotyledons</taxon>
        <taxon>Gunneridae</taxon>
        <taxon>Pentapetalae</taxon>
        <taxon>rosids</taxon>
        <taxon>fabids</taxon>
        <taxon>Malpighiales</taxon>
        <taxon>Rhizophoraceae</taxon>
        <taxon>Rhizophora</taxon>
    </lineage>
</organism>
<accession>A0A2P2P7C3</accession>
<sequence>MHGLVALISAGTLVFHTHLGLETQDAPKTTISC</sequence>
<dbReference type="AlphaFoldDB" id="A0A2P2P7C3"/>
<proteinExistence type="predicted"/>
<protein>
    <submittedName>
        <fullName evidence="1">Uncharacterized protein</fullName>
    </submittedName>
</protein>
<dbReference type="EMBL" id="GGEC01070103">
    <property type="protein sequence ID" value="MBX50587.1"/>
    <property type="molecule type" value="Transcribed_RNA"/>
</dbReference>